<organism evidence="3 4">
    <name type="scientific">Streptomyces sviceus (strain ATCC 29083 / DSM 924 / JCM 4929 / NBRC 13980 / NCIMB 11184 / NRRL 5439 / UC 5370)</name>
    <dbReference type="NCBI Taxonomy" id="463191"/>
    <lineage>
        <taxon>Bacteria</taxon>
        <taxon>Bacillati</taxon>
        <taxon>Actinomycetota</taxon>
        <taxon>Actinomycetes</taxon>
        <taxon>Kitasatosporales</taxon>
        <taxon>Streptomycetaceae</taxon>
        <taxon>Streptomyces</taxon>
    </lineage>
</organism>
<dbReference type="PANTHER" id="PTHR22754">
    <property type="entry name" value="DISCO-INTERACTING PROTEIN 2 DIP2 -RELATED"/>
    <property type="match status" value="1"/>
</dbReference>
<dbReference type="InterPro" id="IPR045851">
    <property type="entry name" value="AMP-bd_C_sf"/>
</dbReference>
<dbReference type="OrthoDB" id="3671040at2"/>
<dbReference type="GO" id="GO:0006633">
    <property type="term" value="P:fatty acid biosynthetic process"/>
    <property type="evidence" value="ECO:0007669"/>
    <property type="project" value="TreeGrafter"/>
</dbReference>
<evidence type="ECO:0000313" key="3">
    <source>
        <dbReference type="EMBL" id="EDY59672.1"/>
    </source>
</evidence>
<sequence>MEDTLIGRLEERARRPDPTVVRLPGSGEETNLRDLLDRARFLAGDLHEAGVRPGDVVGVVLQNGTGFLTTLFGLMYAGAIPAPLALPHSLGGLDAYGRHLAAVAQDCDMRFLVTGVELRRLRGRLADGLDGGPVVLDLDTLPQVESRLCLPIDPDRPGFIQYTSGSTSAPKGVVLSQRAMATGVEAIVAAAQVTRDDTIGLWLPLFHDMGLVSVLVGLLAAGRLVVWRPADFVRRPAQWLAAFARENCTVCTAPNFFYDHLVAVADQFDSVPLDLSAWRVACNGAEPVQAHTVEEFTRVFARHGFAAGAVCPVYGMAEATLAVTFSEVGKGARTVWMDRAQLRGPGRAVSAEPGSVTAQALVSVGRPVPGMRVRIADSEAGEGLGAGAGRVGEVQIMGPAVTSGYHGRPRGEAFTADGWLRTGDLGFLDDDGELFIAGRDKNMVVVRGENFYAEDAEAVVRDLSGVYRNRCVAIAGSGSGSGSGSGGETLVLVVETALSDDGERADLEHRLTSTLTAALGLTEVKVRLVEPHWLPQTSSGKVQRNRVRAVLESGAV</sequence>
<accession>B5I3L7</accession>
<dbReference type="eggNOG" id="COG0318">
    <property type="taxonomic scope" value="Bacteria"/>
</dbReference>
<dbReference type="GO" id="GO:0005886">
    <property type="term" value="C:plasma membrane"/>
    <property type="evidence" value="ECO:0007669"/>
    <property type="project" value="TreeGrafter"/>
</dbReference>
<dbReference type="Gene3D" id="3.30.300.30">
    <property type="match status" value="1"/>
</dbReference>
<dbReference type="EMBL" id="CM000951">
    <property type="protein sequence ID" value="EDY59672.1"/>
    <property type="molecule type" value="Genomic_DNA"/>
</dbReference>
<dbReference type="InterPro" id="IPR042099">
    <property type="entry name" value="ANL_N_sf"/>
</dbReference>
<dbReference type="InterPro" id="IPR020845">
    <property type="entry name" value="AMP-binding_CS"/>
</dbReference>
<dbReference type="Proteomes" id="UP000002785">
    <property type="component" value="Chromosome"/>
</dbReference>
<dbReference type="GO" id="GO:0070566">
    <property type="term" value="F:adenylyltransferase activity"/>
    <property type="evidence" value="ECO:0007669"/>
    <property type="project" value="TreeGrafter"/>
</dbReference>
<dbReference type="Gene3D" id="3.40.50.12780">
    <property type="entry name" value="N-terminal domain of ligase-like"/>
    <property type="match status" value="1"/>
</dbReference>
<dbReference type="AlphaFoldDB" id="B5I3L7"/>
<feature type="domain" description="AMP-dependent synthetase/ligase" evidence="2">
    <location>
        <begin position="13"/>
        <end position="406"/>
    </location>
</feature>
<dbReference type="SUPFAM" id="SSF56801">
    <property type="entry name" value="Acetyl-CoA synthetase-like"/>
    <property type="match status" value="1"/>
</dbReference>
<name>B5I3L7_STRX2</name>
<comment type="similarity">
    <text evidence="1">Belongs to the ATP-dependent AMP-binding enzyme family.</text>
</comment>
<dbReference type="PROSITE" id="PS00455">
    <property type="entry name" value="AMP_BINDING"/>
    <property type="match status" value="1"/>
</dbReference>
<keyword evidence="4" id="KW-1185">Reference proteome</keyword>
<protein>
    <submittedName>
        <fullName evidence="3">AMP-dependent synthetase and ligase</fullName>
    </submittedName>
</protein>
<proteinExistence type="inferred from homology"/>
<gene>
    <name evidence="3" type="ORF">SSEG_06262</name>
</gene>
<dbReference type="RefSeq" id="WP_007379353.1">
    <property type="nucleotide sequence ID" value="NZ_CM000951.1"/>
</dbReference>
<dbReference type="PANTHER" id="PTHR22754:SF32">
    <property type="entry name" value="DISCO-INTERACTING PROTEIN 2"/>
    <property type="match status" value="1"/>
</dbReference>
<dbReference type="HOGENOM" id="CLU_000022_23_7_11"/>
<evidence type="ECO:0000256" key="1">
    <source>
        <dbReference type="ARBA" id="ARBA00006432"/>
    </source>
</evidence>
<dbReference type="GO" id="GO:0016874">
    <property type="term" value="F:ligase activity"/>
    <property type="evidence" value="ECO:0007669"/>
    <property type="project" value="UniProtKB-KW"/>
</dbReference>
<dbReference type="Pfam" id="PF00501">
    <property type="entry name" value="AMP-binding"/>
    <property type="match status" value="1"/>
</dbReference>
<keyword evidence="3" id="KW-0436">Ligase</keyword>
<evidence type="ECO:0000259" key="2">
    <source>
        <dbReference type="Pfam" id="PF00501"/>
    </source>
</evidence>
<dbReference type="InterPro" id="IPR000873">
    <property type="entry name" value="AMP-dep_synth/lig_dom"/>
</dbReference>
<evidence type="ECO:0000313" key="4">
    <source>
        <dbReference type="Proteomes" id="UP000002785"/>
    </source>
</evidence>
<reference evidence="3" key="1">
    <citation type="submission" date="2009-10" db="EMBL/GenBank/DDBJ databases">
        <title>The genome sequence of Streptomyces sviceus strain ATCC 29083.</title>
        <authorList>
            <consortium name="The Broad Institute Genome Sequencing Platform"/>
            <consortium name="Broad Institute Microbial Sequencing Center"/>
            <person name="Fischbach M."/>
            <person name="Godfrey P."/>
            <person name="Ward D."/>
            <person name="Young S."/>
            <person name="Zeng Q."/>
            <person name="Koehrsen M."/>
            <person name="Alvarado L."/>
            <person name="Berlin A.M."/>
            <person name="Bochicchio J."/>
            <person name="Borenstein D."/>
            <person name="Chapman S.B."/>
            <person name="Chen Z."/>
            <person name="Engels R."/>
            <person name="Freedman E."/>
            <person name="Gellesch M."/>
            <person name="Goldberg J."/>
            <person name="Griggs A."/>
            <person name="Gujja S."/>
            <person name="Heilman E.R."/>
            <person name="Heiman D.I."/>
            <person name="Hepburn T.A."/>
            <person name="Howarth C."/>
            <person name="Jen D."/>
            <person name="Larson L."/>
            <person name="Lewis B."/>
            <person name="Mehta T."/>
            <person name="Park D."/>
            <person name="Pearson M."/>
            <person name="Richards J."/>
            <person name="Roberts A."/>
            <person name="Saif S."/>
            <person name="Shea T.D."/>
            <person name="Shenoy N."/>
            <person name="Sisk P."/>
            <person name="Stolte C."/>
            <person name="Sykes S.N."/>
            <person name="Thomson T."/>
            <person name="Walk T."/>
            <person name="White J."/>
            <person name="Yandava C."/>
            <person name="Straight P."/>
            <person name="Clardy J."/>
            <person name="Hung D."/>
            <person name="Kolter R."/>
            <person name="Mekalanos J."/>
            <person name="Walker S."/>
            <person name="Walsh C.T."/>
            <person name="Wieland-Brown L.C."/>
            <person name="Haas B."/>
            <person name="Nusbaum C."/>
            <person name="Birren B."/>
        </authorList>
    </citation>
    <scope>NUCLEOTIDE SEQUENCE [LARGE SCALE GENOMIC DNA]</scope>
    <source>
        <strain evidence="3">ATCC 29083</strain>
    </source>
</reference>